<dbReference type="eggNOG" id="COG0319">
    <property type="taxonomic scope" value="Bacteria"/>
</dbReference>
<feature type="binding site" evidence="7">
    <location>
        <position position="108"/>
    </location>
    <ligand>
        <name>Zn(2+)</name>
        <dbReference type="ChEBI" id="CHEBI:29105"/>
        <note>catalytic</note>
    </ligand>
</feature>
<keyword evidence="9" id="KW-1185">Reference proteome</keyword>
<dbReference type="STRING" id="530564.Psta_2534"/>
<proteinExistence type="inferred from homology"/>
<dbReference type="KEGG" id="psl:Psta_2534"/>
<evidence type="ECO:0000256" key="2">
    <source>
        <dbReference type="ARBA" id="ARBA00022722"/>
    </source>
</evidence>
<comment type="subcellular location">
    <subcellularLocation>
        <location evidence="7">Cytoplasm</location>
    </subcellularLocation>
</comment>
<organism evidence="8 9">
    <name type="scientific">Pirellula staleyi (strain ATCC 27377 / DSM 6068 / ICPB 4128)</name>
    <name type="common">Pirella staleyi</name>
    <dbReference type="NCBI Taxonomy" id="530564"/>
    <lineage>
        <taxon>Bacteria</taxon>
        <taxon>Pseudomonadati</taxon>
        <taxon>Planctomycetota</taxon>
        <taxon>Planctomycetia</taxon>
        <taxon>Pirellulales</taxon>
        <taxon>Pirellulaceae</taxon>
        <taxon>Pirellula</taxon>
    </lineage>
</organism>
<dbReference type="Pfam" id="PF02130">
    <property type="entry name" value="YbeY"/>
    <property type="match status" value="1"/>
</dbReference>
<evidence type="ECO:0000256" key="7">
    <source>
        <dbReference type="HAMAP-Rule" id="MF_00009"/>
    </source>
</evidence>
<dbReference type="SUPFAM" id="SSF55486">
    <property type="entry name" value="Metalloproteases ('zincins'), catalytic domain"/>
    <property type="match status" value="1"/>
</dbReference>
<dbReference type="GO" id="GO:0006364">
    <property type="term" value="P:rRNA processing"/>
    <property type="evidence" value="ECO:0007669"/>
    <property type="project" value="UniProtKB-UniRule"/>
</dbReference>
<comment type="cofactor">
    <cofactor evidence="7">
        <name>Zn(2+)</name>
        <dbReference type="ChEBI" id="CHEBI:29105"/>
    </cofactor>
    <text evidence="7">Binds 1 zinc ion.</text>
</comment>
<evidence type="ECO:0000256" key="3">
    <source>
        <dbReference type="ARBA" id="ARBA00022723"/>
    </source>
</evidence>
<dbReference type="PANTHER" id="PTHR46986">
    <property type="entry name" value="ENDORIBONUCLEASE YBEY, CHLOROPLASTIC"/>
    <property type="match status" value="1"/>
</dbReference>
<keyword evidence="4 7" id="KW-0255">Endonuclease</keyword>
<keyword evidence="7" id="KW-0690">Ribosome biogenesis</keyword>
<keyword evidence="7" id="KW-0698">rRNA processing</keyword>
<protein>
    <recommendedName>
        <fullName evidence="7">Endoribonuclease YbeY</fullName>
        <ecNumber evidence="7">3.1.-.-</ecNumber>
    </recommendedName>
</protein>
<dbReference type="HAMAP" id="MF_00009">
    <property type="entry name" value="Endoribonucl_YbeY"/>
    <property type="match status" value="1"/>
</dbReference>
<dbReference type="GO" id="GO:0005737">
    <property type="term" value="C:cytoplasm"/>
    <property type="evidence" value="ECO:0007669"/>
    <property type="project" value="UniProtKB-SubCell"/>
</dbReference>
<name>D2R5M1_PIRSD</name>
<dbReference type="InterPro" id="IPR002036">
    <property type="entry name" value="YbeY"/>
</dbReference>
<dbReference type="EC" id="3.1.-.-" evidence="7"/>
<dbReference type="InterPro" id="IPR020549">
    <property type="entry name" value="YbeY_CS"/>
</dbReference>
<comment type="function">
    <text evidence="7">Single strand-specific metallo-endoribonuclease involved in late-stage 70S ribosome quality control and in maturation of the 3' terminus of the 16S rRNA.</text>
</comment>
<evidence type="ECO:0000256" key="6">
    <source>
        <dbReference type="ARBA" id="ARBA00022833"/>
    </source>
</evidence>
<dbReference type="InterPro" id="IPR023091">
    <property type="entry name" value="MetalPrtase_cat_dom_sf_prd"/>
</dbReference>
<evidence type="ECO:0000256" key="5">
    <source>
        <dbReference type="ARBA" id="ARBA00022801"/>
    </source>
</evidence>
<keyword evidence="7" id="KW-0963">Cytoplasm</keyword>
<feature type="binding site" evidence="7">
    <location>
        <position position="118"/>
    </location>
    <ligand>
        <name>Zn(2+)</name>
        <dbReference type="ChEBI" id="CHEBI:29105"/>
        <note>catalytic</note>
    </ligand>
</feature>
<dbReference type="AlphaFoldDB" id="D2R5M1"/>
<dbReference type="GO" id="GO:0004222">
    <property type="term" value="F:metalloendopeptidase activity"/>
    <property type="evidence" value="ECO:0007669"/>
    <property type="project" value="InterPro"/>
</dbReference>
<keyword evidence="3 7" id="KW-0479">Metal-binding</keyword>
<keyword evidence="6 7" id="KW-0862">Zinc</keyword>
<dbReference type="EMBL" id="CP001848">
    <property type="protein sequence ID" value="ADB17203.1"/>
    <property type="molecule type" value="Genomic_DNA"/>
</dbReference>
<dbReference type="Gene3D" id="3.40.390.30">
    <property type="entry name" value="Metalloproteases ('zincins'), catalytic domain"/>
    <property type="match status" value="1"/>
</dbReference>
<dbReference type="OrthoDB" id="9807740at2"/>
<dbReference type="NCBIfam" id="TIGR00043">
    <property type="entry name" value="rRNA maturation RNase YbeY"/>
    <property type="match status" value="1"/>
</dbReference>
<gene>
    <name evidence="7" type="primary">ybeY</name>
    <name evidence="8" type="ordered locus">Psta_2534</name>
</gene>
<evidence type="ECO:0000313" key="8">
    <source>
        <dbReference type="EMBL" id="ADB17203.1"/>
    </source>
</evidence>
<feature type="binding site" evidence="7">
    <location>
        <position position="112"/>
    </location>
    <ligand>
        <name>Zn(2+)</name>
        <dbReference type="ChEBI" id="CHEBI:29105"/>
        <note>catalytic</note>
    </ligand>
</feature>
<evidence type="ECO:0000313" key="9">
    <source>
        <dbReference type="Proteomes" id="UP000001887"/>
    </source>
</evidence>
<dbReference type="PROSITE" id="PS01306">
    <property type="entry name" value="UPF0054"/>
    <property type="match status" value="1"/>
</dbReference>
<evidence type="ECO:0000256" key="1">
    <source>
        <dbReference type="ARBA" id="ARBA00010875"/>
    </source>
</evidence>
<reference evidence="8 9" key="1">
    <citation type="journal article" date="2009" name="Stand. Genomic Sci.">
        <title>Complete genome sequence of Pirellula staleyi type strain (ATCC 27377).</title>
        <authorList>
            <person name="Clum A."/>
            <person name="Tindall B.J."/>
            <person name="Sikorski J."/>
            <person name="Ivanova N."/>
            <person name="Mavrommatis K."/>
            <person name="Lucas S."/>
            <person name="Glavina del Rio T."/>
            <person name="Nolan M."/>
            <person name="Chen F."/>
            <person name="Tice H."/>
            <person name="Pitluck S."/>
            <person name="Cheng J.F."/>
            <person name="Chertkov O."/>
            <person name="Brettin T."/>
            <person name="Han C."/>
            <person name="Detter J.C."/>
            <person name="Kuske C."/>
            <person name="Bruce D."/>
            <person name="Goodwin L."/>
            <person name="Ovchinikova G."/>
            <person name="Pati A."/>
            <person name="Mikhailova N."/>
            <person name="Chen A."/>
            <person name="Palaniappan K."/>
            <person name="Land M."/>
            <person name="Hauser L."/>
            <person name="Chang Y.J."/>
            <person name="Jeffries C.D."/>
            <person name="Chain P."/>
            <person name="Rohde M."/>
            <person name="Goker M."/>
            <person name="Bristow J."/>
            <person name="Eisen J.A."/>
            <person name="Markowitz V."/>
            <person name="Hugenholtz P."/>
            <person name="Kyrpides N.C."/>
            <person name="Klenk H.P."/>
            <person name="Lapidus A."/>
        </authorList>
    </citation>
    <scope>NUCLEOTIDE SEQUENCE [LARGE SCALE GENOMIC DNA]</scope>
    <source>
        <strain evidence="9">ATCC 27377 / DSM 6068 / ICPB 4128</strain>
    </source>
</reference>
<keyword evidence="5 7" id="KW-0378">Hydrolase</keyword>
<evidence type="ECO:0000256" key="4">
    <source>
        <dbReference type="ARBA" id="ARBA00022759"/>
    </source>
</evidence>
<sequence length="143" mass="16479">MIDVQVTNRQTRHKIDKKLLSSAVRKVLALGEIKSAEISVAVVDGDEMHQLNRQYLQHDYTTDCLSFVLDFEDDHLEGEVIVSADYAAQESLQYGWRMEDELLLYVIHASLHLIGHDDHEESDIAKMREAEKQILAQFGLERR</sequence>
<dbReference type="GO" id="GO:0008270">
    <property type="term" value="F:zinc ion binding"/>
    <property type="evidence" value="ECO:0007669"/>
    <property type="project" value="UniProtKB-UniRule"/>
</dbReference>
<comment type="similarity">
    <text evidence="1 7">Belongs to the endoribonuclease YbeY family.</text>
</comment>
<dbReference type="Proteomes" id="UP000001887">
    <property type="component" value="Chromosome"/>
</dbReference>
<accession>D2R5M1</accession>
<dbReference type="PANTHER" id="PTHR46986:SF1">
    <property type="entry name" value="ENDORIBONUCLEASE YBEY, CHLOROPLASTIC"/>
    <property type="match status" value="1"/>
</dbReference>
<keyword evidence="2 7" id="KW-0540">Nuclease</keyword>
<dbReference type="GO" id="GO:0004521">
    <property type="term" value="F:RNA endonuclease activity"/>
    <property type="evidence" value="ECO:0007669"/>
    <property type="project" value="UniProtKB-UniRule"/>
</dbReference>
<dbReference type="HOGENOM" id="CLU_106710_3_2_0"/>